<evidence type="ECO:0000313" key="3">
    <source>
        <dbReference type="Proteomes" id="UP000244809"/>
    </source>
</evidence>
<dbReference type="Proteomes" id="UP000244809">
    <property type="component" value="Chromosome 3"/>
</dbReference>
<accession>A0AAD0J643</accession>
<evidence type="ECO:0000256" key="1">
    <source>
        <dbReference type="SAM" id="SignalP"/>
    </source>
</evidence>
<dbReference type="Pfam" id="PF13663">
    <property type="entry name" value="DUF4148"/>
    <property type="match status" value="1"/>
</dbReference>
<dbReference type="InterPro" id="IPR025421">
    <property type="entry name" value="DUF4148"/>
</dbReference>
<feature type="signal peptide" evidence="1">
    <location>
        <begin position="1"/>
        <end position="24"/>
    </location>
</feature>
<keyword evidence="1" id="KW-0732">Signal</keyword>
<reference evidence="2 3" key="1">
    <citation type="submission" date="2017-04" db="EMBL/GenBank/DDBJ databases">
        <title>Complete genome sequence of Burkholderia cenocepacia PC184 Midwest clone.</title>
        <authorList>
            <person name="Mulks M.H."/>
            <person name="Cooper V.S."/>
        </authorList>
    </citation>
    <scope>NUCLEOTIDE SEQUENCE [LARGE SCALE GENOMIC DNA]</scope>
    <source>
        <strain evidence="2 3">PC184 Mulks</strain>
    </source>
</reference>
<feature type="chain" id="PRO_5042100301" description="DUF4148 domain-containing protein" evidence="1">
    <location>
        <begin position="25"/>
        <end position="112"/>
    </location>
</feature>
<evidence type="ECO:0008006" key="4">
    <source>
        <dbReference type="Google" id="ProtNLM"/>
    </source>
</evidence>
<organism evidence="2 3">
    <name type="scientific">Burkholderia cenocepacia</name>
    <dbReference type="NCBI Taxonomy" id="95486"/>
    <lineage>
        <taxon>Bacteria</taxon>
        <taxon>Pseudomonadati</taxon>
        <taxon>Pseudomonadota</taxon>
        <taxon>Betaproteobacteria</taxon>
        <taxon>Burkholderiales</taxon>
        <taxon>Burkholderiaceae</taxon>
        <taxon>Burkholderia</taxon>
        <taxon>Burkholderia cepacia complex</taxon>
    </lineage>
</organism>
<gene>
    <name evidence="2" type="ORF">B9Z07_32095</name>
</gene>
<sequence length="112" mass="11560">MMKTQLIAALLVAVSASVAAPVFAGESTVTRAQVRAELAALQQAGYQPNRPNDPNYPTNIQAALKRIRDDGAVAAVAADTQAAGYGSDAGGAAQSGSRNTLRTAERSIYFGH</sequence>
<evidence type="ECO:0000313" key="2">
    <source>
        <dbReference type="EMBL" id="AWG33274.1"/>
    </source>
</evidence>
<protein>
    <recommendedName>
        <fullName evidence="4">DUF4148 domain-containing protein</fullName>
    </recommendedName>
</protein>
<dbReference type="EMBL" id="CP021069">
    <property type="protein sequence ID" value="AWG33274.1"/>
    <property type="molecule type" value="Genomic_DNA"/>
</dbReference>
<dbReference type="AlphaFoldDB" id="A0AAD0J643"/>
<proteinExistence type="predicted"/>
<name>A0AAD0J643_9BURK</name>
<dbReference type="RefSeq" id="WP_006475994.1">
    <property type="nucleotide sequence ID" value="NZ_CADEUB010000011.1"/>
</dbReference>